<dbReference type="Gene3D" id="1.20.1070.10">
    <property type="entry name" value="Rhodopsin 7-helix transmembrane proteins"/>
    <property type="match status" value="1"/>
</dbReference>
<feature type="transmembrane region" description="Helical" evidence="8">
    <location>
        <begin position="229"/>
        <end position="254"/>
    </location>
</feature>
<dbReference type="GO" id="GO:0004930">
    <property type="term" value="F:G protein-coupled receptor activity"/>
    <property type="evidence" value="ECO:0007669"/>
    <property type="project" value="UniProtKB-KW"/>
</dbReference>
<evidence type="ECO:0000256" key="1">
    <source>
        <dbReference type="ARBA" id="ARBA00004141"/>
    </source>
</evidence>
<feature type="transmembrane region" description="Helical" evidence="8">
    <location>
        <begin position="6"/>
        <end position="30"/>
    </location>
</feature>
<comment type="subcellular location">
    <subcellularLocation>
        <location evidence="1">Membrane</location>
        <topology evidence="1">Multi-pass membrane protein</topology>
    </subcellularLocation>
</comment>
<feature type="transmembrane region" description="Helical" evidence="8">
    <location>
        <begin position="274"/>
        <end position="290"/>
    </location>
</feature>
<evidence type="ECO:0000259" key="9">
    <source>
        <dbReference type="PROSITE" id="PS50262"/>
    </source>
</evidence>
<evidence type="ECO:0000256" key="3">
    <source>
        <dbReference type="ARBA" id="ARBA00022989"/>
    </source>
</evidence>
<keyword evidence="2 8" id="KW-0812">Transmembrane</keyword>
<evidence type="ECO:0000256" key="4">
    <source>
        <dbReference type="ARBA" id="ARBA00023040"/>
    </source>
</evidence>
<keyword evidence="11" id="KW-1185">Reference proteome</keyword>
<reference evidence="10" key="1">
    <citation type="journal article" date="2019" name="bioRxiv">
        <title>The Genome of the Zebra Mussel, Dreissena polymorpha: A Resource for Invasive Species Research.</title>
        <authorList>
            <person name="McCartney M.A."/>
            <person name="Auch B."/>
            <person name="Kono T."/>
            <person name="Mallez S."/>
            <person name="Zhang Y."/>
            <person name="Obille A."/>
            <person name="Becker A."/>
            <person name="Abrahante J.E."/>
            <person name="Garbe J."/>
            <person name="Badalamenti J.P."/>
            <person name="Herman A."/>
            <person name="Mangelson H."/>
            <person name="Liachko I."/>
            <person name="Sullivan S."/>
            <person name="Sone E.D."/>
            <person name="Koren S."/>
            <person name="Silverstein K.A.T."/>
            <person name="Beckman K.B."/>
            <person name="Gohl D.M."/>
        </authorList>
    </citation>
    <scope>NUCLEOTIDE SEQUENCE</scope>
    <source>
        <strain evidence="10">Duluth1</strain>
        <tissue evidence="10">Whole animal</tissue>
    </source>
</reference>
<organism evidence="10 11">
    <name type="scientific">Dreissena polymorpha</name>
    <name type="common">Zebra mussel</name>
    <name type="synonym">Mytilus polymorpha</name>
    <dbReference type="NCBI Taxonomy" id="45954"/>
    <lineage>
        <taxon>Eukaryota</taxon>
        <taxon>Metazoa</taxon>
        <taxon>Spiralia</taxon>
        <taxon>Lophotrochozoa</taxon>
        <taxon>Mollusca</taxon>
        <taxon>Bivalvia</taxon>
        <taxon>Autobranchia</taxon>
        <taxon>Heteroconchia</taxon>
        <taxon>Euheterodonta</taxon>
        <taxon>Imparidentia</taxon>
        <taxon>Neoheterodontei</taxon>
        <taxon>Myida</taxon>
        <taxon>Dreissenoidea</taxon>
        <taxon>Dreissenidae</taxon>
        <taxon>Dreissena</taxon>
    </lineage>
</organism>
<evidence type="ECO:0000313" key="10">
    <source>
        <dbReference type="EMBL" id="KAH3707368.1"/>
    </source>
</evidence>
<evidence type="ECO:0000256" key="5">
    <source>
        <dbReference type="ARBA" id="ARBA00023136"/>
    </source>
</evidence>
<keyword evidence="6" id="KW-0675">Receptor</keyword>
<keyword evidence="3 8" id="KW-1133">Transmembrane helix</keyword>
<dbReference type="EMBL" id="JAIWYP010000014">
    <property type="protein sequence ID" value="KAH3707368.1"/>
    <property type="molecule type" value="Genomic_DNA"/>
</dbReference>
<keyword evidence="5 8" id="KW-0472">Membrane</keyword>
<dbReference type="InterPro" id="IPR017452">
    <property type="entry name" value="GPCR_Rhodpsn_7TM"/>
</dbReference>
<reference evidence="10" key="2">
    <citation type="submission" date="2020-11" db="EMBL/GenBank/DDBJ databases">
        <authorList>
            <person name="McCartney M.A."/>
            <person name="Auch B."/>
            <person name="Kono T."/>
            <person name="Mallez S."/>
            <person name="Becker A."/>
            <person name="Gohl D.M."/>
            <person name="Silverstein K.A.T."/>
            <person name="Koren S."/>
            <person name="Bechman K.B."/>
            <person name="Herman A."/>
            <person name="Abrahante J.E."/>
            <person name="Garbe J."/>
        </authorList>
    </citation>
    <scope>NUCLEOTIDE SEQUENCE</scope>
    <source>
        <strain evidence="10">Duluth1</strain>
        <tissue evidence="10">Whole animal</tissue>
    </source>
</reference>
<gene>
    <name evidence="10" type="ORF">DPMN_066770</name>
</gene>
<protein>
    <recommendedName>
        <fullName evidence="9">G-protein coupled receptors family 1 profile domain-containing protein</fullName>
    </recommendedName>
</protein>
<dbReference type="GO" id="GO:0016020">
    <property type="term" value="C:membrane"/>
    <property type="evidence" value="ECO:0007669"/>
    <property type="project" value="UniProtKB-SubCell"/>
</dbReference>
<keyword evidence="7" id="KW-0807">Transducer</keyword>
<dbReference type="PROSITE" id="PS50262">
    <property type="entry name" value="G_PROTEIN_RECEP_F1_2"/>
    <property type="match status" value="1"/>
</dbReference>
<evidence type="ECO:0000256" key="8">
    <source>
        <dbReference type="SAM" id="Phobius"/>
    </source>
</evidence>
<dbReference type="AlphaFoldDB" id="A0A9D3YUP3"/>
<evidence type="ECO:0000313" key="11">
    <source>
        <dbReference type="Proteomes" id="UP000828390"/>
    </source>
</evidence>
<comment type="caution">
    <text evidence="10">The sequence shown here is derived from an EMBL/GenBank/DDBJ whole genome shotgun (WGS) entry which is preliminary data.</text>
</comment>
<accession>A0A9D3YUP3</accession>
<dbReference type="PRINTS" id="PR00237">
    <property type="entry name" value="GPCRRHODOPSN"/>
</dbReference>
<keyword evidence="4" id="KW-0297">G-protein coupled receptor</keyword>
<dbReference type="Proteomes" id="UP000828390">
    <property type="component" value="Unassembled WGS sequence"/>
</dbReference>
<feature type="domain" description="G-protein coupled receptors family 1 profile" evidence="9">
    <location>
        <begin position="1"/>
        <end position="287"/>
    </location>
</feature>
<evidence type="ECO:0000256" key="7">
    <source>
        <dbReference type="ARBA" id="ARBA00023224"/>
    </source>
</evidence>
<evidence type="ECO:0000256" key="6">
    <source>
        <dbReference type="ARBA" id="ARBA00023170"/>
    </source>
</evidence>
<name>A0A9D3YUP3_DREPO</name>
<sequence length="305" mass="34631">MNTNLFLYYLMVFIVFCLATLAVIVSYTNIARTVRKSERTILDIQTSAFERQTRRSRRSSFFAWLDVRRNRIKPSSTLHVFVDTMNTRPSKPTASTANAMKLTALPSFKGGQTHEPKPRKKMTLTSSVSNIMVKPTYQISTAPIPEPAKPNVSSARDEARVRGIWSTNIGAQHSEPVKPNVSSSRNQPLVQGIRRASIKAQHSEQVEPNILSARNQPMVRGIRRASIRAICTTFLVCAIFVISWIPPWICFFIVTQPGHKLKPMVVRYMLFGRITYLLNTVANPIIYVGFNKKFREKVRGLLCFK</sequence>
<proteinExistence type="predicted"/>
<dbReference type="PANTHER" id="PTHR24238">
    <property type="entry name" value="G-PROTEIN COUPLED RECEPTOR"/>
    <property type="match status" value="1"/>
</dbReference>
<evidence type="ECO:0000256" key="2">
    <source>
        <dbReference type="ARBA" id="ARBA00022692"/>
    </source>
</evidence>
<dbReference type="InterPro" id="IPR000276">
    <property type="entry name" value="GPCR_Rhodpsn"/>
</dbReference>
<dbReference type="SUPFAM" id="SSF81321">
    <property type="entry name" value="Family A G protein-coupled receptor-like"/>
    <property type="match status" value="1"/>
</dbReference>